<gene>
    <name evidence="4" type="ORF">LARSCL_LOCUS7254</name>
</gene>
<dbReference type="EMBL" id="CAXIEN010000073">
    <property type="protein sequence ID" value="CAL1274061.1"/>
    <property type="molecule type" value="Genomic_DNA"/>
</dbReference>
<name>A0AAV1ZUI6_9ARAC</name>
<dbReference type="GO" id="GO:0016197">
    <property type="term" value="P:endosomal transport"/>
    <property type="evidence" value="ECO:0007669"/>
    <property type="project" value="TreeGrafter"/>
</dbReference>
<reference evidence="4 5" key="1">
    <citation type="submission" date="2024-04" db="EMBL/GenBank/DDBJ databases">
        <authorList>
            <person name="Rising A."/>
            <person name="Reimegard J."/>
            <person name="Sonavane S."/>
            <person name="Akerstrom W."/>
            <person name="Nylinder S."/>
            <person name="Hedman E."/>
            <person name="Kallberg Y."/>
        </authorList>
    </citation>
    <scope>NUCLEOTIDE SEQUENCE [LARGE SCALE GENOMIC DNA]</scope>
</reference>
<comment type="similarity">
    <text evidence="1">Belongs to the BLOC1S1 family.</text>
</comment>
<accession>A0AAV1ZUI6</accession>
<dbReference type="Pfam" id="PF06320">
    <property type="entry name" value="GCN5L1"/>
    <property type="match status" value="1"/>
</dbReference>
<dbReference type="InterPro" id="IPR009395">
    <property type="entry name" value="BLOC1S1"/>
</dbReference>
<evidence type="ECO:0000256" key="2">
    <source>
        <dbReference type="ARBA" id="ARBA00019577"/>
    </source>
</evidence>
<organism evidence="4 5">
    <name type="scientific">Larinioides sclopetarius</name>
    <dbReference type="NCBI Taxonomy" id="280406"/>
    <lineage>
        <taxon>Eukaryota</taxon>
        <taxon>Metazoa</taxon>
        <taxon>Ecdysozoa</taxon>
        <taxon>Arthropoda</taxon>
        <taxon>Chelicerata</taxon>
        <taxon>Arachnida</taxon>
        <taxon>Araneae</taxon>
        <taxon>Araneomorphae</taxon>
        <taxon>Entelegynae</taxon>
        <taxon>Araneoidea</taxon>
        <taxon>Araneidae</taxon>
        <taxon>Larinioides</taxon>
    </lineage>
</organism>
<keyword evidence="5" id="KW-1185">Reference proteome</keyword>
<dbReference type="AlphaFoldDB" id="A0AAV1ZUI6"/>
<comment type="caution">
    <text evidence="4">The sequence shown here is derived from an EMBL/GenBank/DDBJ whole genome shotgun (WGS) entry which is preliminary data.</text>
</comment>
<dbReference type="PANTHER" id="PTHR13073:SF0">
    <property type="entry name" value="BIOGENESIS OF LYSOSOME-RELATED ORGANELLES COMPLEX 1 SUBUNIT 1"/>
    <property type="match status" value="1"/>
</dbReference>
<dbReference type="Proteomes" id="UP001497382">
    <property type="component" value="Unassembled WGS sequence"/>
</dbReference>
<proteinExistence type="inferred from homology"/>
<evidence type="ECO:0000256" key="3">
    <source>
        <dbReference type="SAM" id="MobiDB-lite"/>
    </source>
</evidence>
<feature type="compositionally biased region" description="Basic residues" evidence="3">
    <location>
        <begin position="53"/>
        <end position="69"/>
    </location>
</feature>
<dbReference type="PANTHER" id="PTHR13073">
    <property type="entry name" value="BLOC-1 COMPLEX SUBUNIT 1"/>
    <property type="match status" value="1"/>
</dbReference>
<sequence>MRVVGGGVNPQPAGGRNGKLFVERCSARGELHRRIRKERPTRRRTREEMRSSGFRRKRAVAGGKPKHVCPHQGSNSLGKEMLSSIVKEHQSKQAAKREELEKKRKEAVVAASTLTSALVDHLNVGVAQAYLNQKRLDYESKQLHANVTNFAKQTTQWLQLVENFSQVLKEIGDVENWARSIENDMSTISSALEYAYKVGQET</sequence>
<feature type="region of interest" description="Disordered" evidence="3">
    <location>
        <begin position="38"/>
        <end position="77"/>
    </location>
</feature>
<protein>
    <recommendedName>
        <fullName evidence="2">Biogenesis of lysosome-related organelles complex 1 subunit 1</fullName>
    </recommendedName>
</protein>
<evidence type="ECO:0000256" key="1">
    <source>
        <dbReference type="ARBA" id="ARBA00007133"/>
    </source>
</evidence>
<evidence type="ECO:0000313" key="4">
    <source>
        <dbReference type="EMBL" id="CAL1274061.1"/>
    </source>
</evidence>
<dbReference type="GO" id="GO:0031083">
    <property type="term" value="C:BLOC-1 complex"/>
    <property type="evidence" value="ECO:0007669"/>
    <property type="project" value="InterPro"/>
</dbReference>
<evidence type="ECO:0000313" key="5">
    <source>
        <dbReference type="Proteomes" id="UP001497382"/>
    </source>
</evidence>